<dbReference type="GO" id="GO:0016020">
    <property type="term" value="C:membrane"/>
    <property type="evidence" value="ECO:0007669"/>
    <property type="project" value="UniProtKB-SubCell"/>
</dbReference>
<reference evidence="8" key="1">
    <citation type="journal article" date="2013" name="Genetics">
        <title>The draft genome and transcriptome of Panagrellus redivivus are shaped by the harsh demands of a free-living lifestyle.</title>
        <authorList>
            <person name="Srinivasan J."/>
            <person name="Dillman A.R."/>
            <person name="Macchietto M.G."/>
            <person name="Heikkinen L."/>
            <person name="Lakso M."/>
            <person name="Fracchia K.M."/>
            <person name="Antoshechkin I."/>
            <person name="Mortazavi A."/>
            <person name="Wong G."/>
            <person name="Sternberg P.W."/>
        </authorList>
    </citation>
    <scope>NUCLEOTIDE SEQUENCE [LARGE SCALE GENOMIC DNA]</scope>
    <source>
        <strain evidence="8">MT8872</strain>
    </source>
</reference>
<dbReference type="WBParaSite" id="Pan_g9380.t1">
    <property type="protein sequence ID" value="Pan_g9380.t1"/>
    <property type="gene ID" value="Pan_g9380"/>
</dbReference>
<protein>
    <submittedName>
        <fullName evidence="9">MARVEL domain-containing protein</fullName>
    </submittedName>
</protein>
<evidence type="ECO:0000313" key="8">
    <source>
        <dbReference type="Proteomes" id="UP000492821"/>
    </source>
</evidence>
<dbReference type="Proteomes" id="UP000492821">
    <property type="component" value="Unassembled WGS sequence"/>
</dbReference>
<feature type="domain" description="MARVEL" evidence="7">
    <location>
        <begin position="6"/>
        <end position="141"/>
    </location>
</feature>
<feature type="transmembrane region" description="Helical" evidence="6">
    <location>
        <begin position="115"/>
        <end position="137"/>
    </location>
</feature>
<comment type="subcellular location">
    <subcellularLocation>
        <location evidence="1">Membrane</location>
        <topology evidence="1">Multi-pass membrane protein</topology>
    </subcellularLocation>
</comment>
<feature type="transmembrane region" description="Helical" evidence="6">
    <location>
        <begin position="82"/>
        <end position="103"/>
    </location>
</feature>
<evidence type="ECO:0000313" key="9">
    <source>
        <dbReference type="WBParaSite" id="Pan_g9380.t1"/>
    </source>
</evidence>
<evidence type="ECO:0000256" key="5">
    <source>
        <dbReference type="PROSITE-ProRule" id="PRU00581"/>
    </source>
</evidence>
<evidence type="ECO:0000256" key="3">
    <source>
        <dbReference type="ARBA" id="ARBA00022989"/>
    </source>
</evidence>
<feature type="transmembrane region" description="Helical" evidence="6">
    <location>
        <begin position="39"/>
        <end position="61"/>
    </location>
</feature>
<reference evidence="9" key="2">
    <citation type="submission" date="2020-10" db="UniProtKB">
        <authorList>
            <consortium name="WormBaseParasite"/>
        </authorList>
    </citation>
    <scope>IDENTIFICATION</scope>
</reference>
<sequence length="169" mass="18534">MIEDLICFRYPHTFKILQTATAFLVIACLGTTPTVDGGGVLWMIVLGSLIVSVMSTVLFIMDKSDVILTISNGAISWNMFEFAYSSILALLNLLAAWLSFAYAGNVPPGYSGTGYVLAGLFLIANMTFYTAPSLMLYQKVRETELGNQCINAHYANDQNLPYQTPPRVV</sequence>
<keyword evidence="2 5" id="KW-0812">Transmembrane</keyword>
<evidence type="ECO:0000256" key="4">
    <source>
        <dbReference type="ARBA" id="ARBA00023136"/>
    </source>
</evidence>
<proteinExistence type="predicted"/>
<name>A0A7E4WDK8_PANRE</name>
<organism evidence="8 9">
    <name type="scientific">Panagrellus redivivus</name>
    <name type="common">Microworm</name>
    <dbReference type="NCBI Taxonomy" id="6233"/>
    <lineage>
        <taxon>Eukaryota</taxon>
        <taxon>Metazoa</taxon>
        <taxon>Ecdysozoa</taxon>
        <taxon>Nematoda</taxon>
        <taxon>Chromadorea</taxon>
        <taxon>Rhabditida</taxon>
        <taxon>Tylenchina</taxon>
        <taxon>Panagrolaimomorpha</taxon>
        <taxon>Panagrolaimoidea</taxon>
        <taxon>Panagrolaimidae</taxon>
        <taxon>Panagrellus</taxon>
    </lineage>
</organism>
<evidence type="ECO:0000256" key="1">
    <source>
        <dbReference type="ARBA" id="ARBA00004141"/>
    </source>
</evidence>
<evidence type="ECO:0000256" key="6">
    <source>
        <dbReference type="SAM" id="Phobius"/>
    </source>
</evidence>
<keyword evidence="8" id="KW-1185">Reference proteome</keyword>
<accession>A0A7E4WDK8</accession>
<keyword evidence="4 5" id="KW-0472">Membrane</keyword>
<dbReference type="PROSITE" id="PS51225">
    <property type="entry name" value="MARVEL"/>
    <property type="match status" value="1"/>
</dbReference>
<feature type="transmembrane region" description="Helical" evidence="6">
    <location>
        <begin position="12"/>
        <end position="33"/>
    </location>
</feature>
<keyword evidence="3 6" id="KW-1133">Transmembrane helix</keyword>
<evidence type="ECO:0000259" key="7">
    <source>
        <dbReference type="PROSITE" id="PS51225"/>
    </source>
</evidence>
<evidence type="ECO:0000256" key="2">
    <source>
        <dbReference type="ARBA" id="ARBA00022692"/>
    </source>
</evidence>
<dbReference type="AlphaFoldDB" id="A0A7E4WDK8"/>
<dbReference type="InterPro" id="IPR008253">
    <property type="entry name" value="Marvel"/>
</dbReference>